<dbReference type="AlphaFoldDB" id="A0A916SSU6"/>
<dbReference type="InterPro" id="IPR029058">
    <property type="entry name" value="AB_hydrolase_fold"/>
</dbReference>
<organism evidence="3 4">
    <name type="scientific">Flexivirga endophytica</name>
    <dbReference type="NCBI Taxonomy" id="1849103"/>
    <lineage>
        <taxon>Bacteria</taxon>
        <taxon>Bacillati</taxon>
        <taxon>Actinomycetota</taxon>
        <taxon>Actinomycetes</taxon>
        <taxon>Micrococcales</taxon>
        <taxon>Dermacoccaceae</taxon>
        <taxon>Flexivirga</taxon>
    </lineage>
</organism>
<feature type="domain" description="KANL3/Tex30 alpha/beta hydrolase-like" evidence="2">
    <location>
        <begin position="44"/>
        <end position="208"/>
    </location>
</feature>
<dbReference type="Gene3D" id="3.40.50.1820">
    <property type="entry name" value="alpha/beta hydrolase"/>
    <property type="match status" value="1"/>
</dbReference>
<feature type="region of interest" description="Disordered" evidence="1">
    <location>
        <begin position="1"/>
        <end position="36"/>
    </location>
</feature>
<dbReference type="RefSeq" id="WP_188834990.1">
    <property type="nucleotide sequence ID" value="NZ_BMHI01000001.1"/>
</dbReference>
<evidence type="ECO:0000313" key="4">
    <source>
        <dbReference type="Proteomes" id="UP000636793"/>
    </source>
</evidence>
<dbReference type="InterPro" id="IPR046879">
    <property type="entry name" value="KANL3/Tex30_Abhydrolase"/>
</dbReference>
<sequence>MTVRARLIDTPRGPARVHVERPPGGLSGGGAKRGSASKPAFRGSIVLSHGAGGGIDAADLVALRALVDDGWTYVRVEQPWRVAGKKVATPPKTLDAAWIPILANLTGGRWALPRPLVVGGRSAGARVACRTASDVGADAVLALSFPLHPPNNPGRSRAFEAQSVLDAGLPLAVIQGERDPFGRPDDVREALGSQPSITGVPGDHSLARGRDQVLAVTRAWLDTL</sequence>
<dbReference type="InterPro" id="IPR026555">
    <property type="entry name" value="NSL3/Tex30"/>
</dbReference>
<reference evidence="3" key="2">
    <citation type="submission" date="2020-09" db="EMBL/GenBank/DDBJ databases">
        <authorList>
            <person name="Sun Q."/>
            <person name="Zhou Y."/>
        </authorList>
    </citation>
    <scope>NUCLEOTIDE SEQUENCE</scope>
    <source>
        <strain evidence="3">CGMCC 1.15085</strain>
    </source>
</reference>
<evidence type="ECO:0000256" key="1">
    <source>
        <dbReference type="SAM" id="MobiDB-lite"/>
    </source>
</evidence>
<evidence type="ECO:0000259" key="2">
    <source>
        <dbReference type="Pfam" id="PF20408"/>
    </source>
</evidence>
<name>A0A916SSU6_9MICO</name>
<evidence type="ECO:0000313" key="3">
    <source>
        <dbReference type="EMBL" id="GGB14748.1"/>
    </source>
</evidence>
<protein>
    <recommendedName>
        <fullName evidence="2">KANL3/Tex30 alpha/beta hydrolase-like domain-containing protein</fullName>
    </recommendedName>
</protein>
<dbReference type="PANTHER" id="PTHR13136">
    <property type="entry name" value="TESTIS DEVELOPMENT PROTEIN PRTD"/>
    <property type="match status" value="1"/>
</dbReference>
<dbReference type="Proteomes" id="UP000636793">
    <property type="component" value="Unassembled WGS sequence"/>
</dbReference>
<dbReference type="EMBL" id="BMHI01000001">
    <property type="protein sequence ID" value="GGB14748.1"/>
    <property type="molecule type" value="Genomic_DNA"/>
</dbReference>
<reference evidence="3" key="1">
    <citation type="journal article" date="2014" name="Int. J. Syst. Evol. Microbiol.">
        <title>Complete genome sequence of Corynebacterium casei LMG S-19264T (=DSM 44701T), isolated from a smear-ripened cheese.</title>
        <authorList>
            <consortium name="US DOE Joint Genome Institute (JGI-PGF)"/>
            <person name="Walter F."/>
            <person name="Albersmeier A."/>
            <person name="Kalinowski J."/>
            <person name="Ruckert C."/>
        </authorList>
    </citation>
    <scope>NUCLEOTIDE SEQUENCE</scope>
    <source>
        <strain evidence="3">CGMCC 1.15085</strain>
    </source>
</reference>
<keyword evidence="4" id="KW-1185">Reference proteome</keyword>
<gene>
    <name evidence="3" type="ORF">GCM10011492_00530</name>
</gene>
<accession>A0A916SSU6</accession>
<dbReference type="PANTHER" id="PTHR13136:SF11">
    <property type="entry name" value="TESTIS-EXPRESSED PROTEIN 30"/>
    <property type="match status" value="1"/>
</dbReference>
<proteinExistence type="predicted"/>
<dbReference type="SUPFAM" id="SSF53474">
    <property type="entry name" value="alpha/beta-Hydrolases"/>
    <property type="match status" value="1"/>
</dbReference>
<dbReference type="Pfam" id="PF20408">
    <property type="entry name" value="Abhydrolase_11"/>
    <property type="match status" value="1"/>
</dbReference>
<comment type="caution">
    <text evidence="3">The sequence shown here is derived from an EMBL/GenBank/DDBJ whole genome shotgun (WGS) entry which is preliminary data.</text>
</comment>